<gene>
    <name evidence="4" type="ORF">CU102_18385</name>
</gene>
<evidence type="ECO:0000313" key="5">
    <source>
        <dbReference type="Proteomes" id="UP000241444"/>
    </source>
</evidence>
<evidence type="ECO:0000256" key="1">
    <source>
        <dbReference type="ARBA" id="ARBA00022857"/>
    </source>
</evidence>
<reference evidence="5" key="1">
    <citation type="submission" date="2017-11" db="EMBL/GenBank/DDBJ databases">
        <authorList>
            <person name="Kuznetsova I."/>
            <person name="Sazanova A."/>
            <person name="Chirak E."/>
            <person name="Safronova V."/>
            <person name="Willems A."/>
        </authorList>
    </citation>
    <scope>NUCLEOTIDE SEQUENCE [LARGE SCALE GENOMIC DNA]</scope>
    <source>
        <strain evidence="5">STM 196</strain>
    </source>
</reference>
<dbReference type="PANTHER" id="PTHR43103:SF3">
    <property type="entry name" value="ADP-L-GLYCERO-D-MANNO-HEPTOSE-6-EPIMERASE"/>
    <property type="match status" value="1"/>
</dbReference>
<dbReference type="Gene3D" id="3.40.50.720">
    <property type="entry name" value="NAD(P)-binding Rossmann-like Domain"/>
    <property type="match status" value="1"/>
</dbReference>
<dbReference type="Proteomes" id="UP000241444">
    <property type="component" value="Unassembled WGS sequence"/>
</dbReference>
<dbReference type="Pfam" id="PF01370">
    <property type="entry name" value="Epimerase"/>
    <property type="match status" value="1"/>
</dbReference>
<dbReference type="InterPro" id="IPR036291">
    <property type="entry name" value="NAD(P)-bd_dom_sf"/>
</dbReference>
<dbReference type="OrthoDB" id="9801056at2"/>
<evidence type="ECO:0000256" key="2">
    <source>
        <dbReference type="ARBA" id="ARBA00023277"/>
    </source>
</evidence>
<evidence type="ECO:0000313" key="4">
    <source>
        <dbReference type="EMBL" id="PSH66773.1"/>
    </source>
</evidence>
<feature type="domain" description="NAD-dependent epimerase/dehydratase" evidence="3">
    <location>
        <begin position="3"/>
        <end position="210"/>
    </location>
</feature>
<dbReference type="NCBIfam" id="NF043036">
    <property type="entry name" value="ErythonDh"/>
    <property type="match status" value="1"/>
</dbReference>
<dbReference type="CDD" id="cd05238">
    <property type="entry name" value="Gne_like_SDR_e"/>
    <property type="match status" value="1"/>
</dbReference>
<keyword evidence="1" id="KW-0521">NADP</keyword>
<evidence type="ECO:0000259" key="3">
    <source>
        <dbReference type="Pfam" id="PF01370"/>
    </source>
</evidence>
<dbReference type="GO" id="GO:0016491">
    <property type="term" value="F:oxidoreductase activity"/>
    <property type="evidence" value="ECO:0007669"/>
    <property type="project" value="InterPro"/>
</dbReference>
<dbReference type="PANTHER" id="PTHR43103">
    <property type="entry name" value="NUCLEOSIDE-DIPHOSPHATE-SUGAR EPIMERASE"/>
    <property type="match status" value="1"/>
</dbReference>
<keyword evidence="5" id="KW-1185">Reference proteome</keyword>
<proteinExistence type="predicted"/>
<dbReference type="Gene3D" id="3.90.25.10">
    <property type="entry name" value="UDP-galactose 4-epimerase, domain 1"/>
    <property type="match status" value="1"/>
</dbReference>
<dbReference type="RefSeq" id="WP_106712551.1">
    <property type="nucleotide sequence ID" value="NZ_PGGO01000014.1"/>
</dbReference>
<keyword evidence="2" id="KW-0119">Carbohydrate metabolism</keyword>
<dbReference type="InterPro" id="IPR050005">
    <property type="entry name" value="DenD"/>
</dbReference>
<dbReference type="SUPFAM" id="SSF51735">
    <property type="entry name" value="NAD(P)-binding Rossmann-fold domains"/>
    <property type="match status" value="1"/>
</dbReference>
<sequence>MHVLVIGAAGMVGRKLLDRIASEPDALGREIDKLTLVDVVEPVAPPSLATLSRTRAADLSDPGVAGSLIAGRPDMIFHLAAIVSGEAEADFEKGYKVNLDGTRALFEAIRLESNKAPYRPRVVFASSIAVFGTPFPEKIGDEFFTTPLTSYGTQKAISELLLSDYSRRGFFDGIGIRLPTICIRPGKPNKAASGFFSNILREPLVGEEAILPVDESVRHWFASPRSAVGFFVHAAKLDLDQVGARRNLSMPGLSALVGEEIAALKRVAGEKAVKLIRREPDATIQKIVAGWATDFDTTRATKLGFKAETAFDEIIRAHIEDELGGNIPA</sequence>
<organism evidence="4 5">
    <name type="scientific">Phyllobacterium brassicacearum</name>
    <dbReference type="NCBI Taxonomy" id="314235"/>
    <lineage>
        <taxon>Bacteria</taxon>
        <taxon>Pseudomonadati</taxon>
        <taxon>Pseudomonadota</taxon>
        <taxon>Alphaproteobacteria</taxon>
        <taxon>Hyphomicrobiales</taxon>
        <taxon>Phyllobacteriaceae</taxon>
        <taxon>Phyllobacterium</taxon>
    </lineage>
</organism>
<name>A0A2P7BJX8_9HYPH</name>
<dbReference type="AlphaFoldDB" id="A0A2P7BJX8"/>
<accession>A0A2P7BJX8</accession>
<dbReference type="InterPro" id="IPR001509">
    <property type="entry name" value="Epimerase_deHydtase"/>
</dbReference>
<protein>
    <submittedName>
        <fullName evidence="4">NAD-dependent epimerase</fullName>
    </submittedName>
</protein>
<dbReference type="EMBL" id="PGGO01000014">
    <property type="protein sequence ID" value="PSH66773.1"/>
    <property type="molecule type" value="Genomic_DNA"/>
</dbReference>
<comment type="caution">
    <text evidence="4">The sequence shown here is derived from an EMBL/GenBank/DDBJ whole genome shotgun (WGS) entry which is preliminary data.</text>
</comment>